<dbReference type="Proteomes" id="UP000638353">
    <property type="component" value="Unassembled WGS sequence"/>
</dbReference>
<reference evidence="2" key="2">
    <citation type="submission" date="2020-09" db="EMBL/GenBank/DDBJ databases">
        <authorList>
            <person name="Sun Q."/>
            <person name="Ohkuma M."/>
        </authorList>
    </citation>
    <scope>NUCLEOTIDE SEQUENCE</scope>
    <source>
        <strain evidence="2">JCM 4637</strain>
    </source>
</reference>
<dbReference type="AlphaFoldDB" id="A0A918WW83"/>
<dbReference type="EMBL" id="BMVC01000004">
    <property type="protein sequence ID" value="GHC89689.1"/>
    <property type="molecule type" value="Genomic_DNA"/>
</dbReference>
<accession>A0A918WW83</accession>
<protein>
    <submittedName>
        <fullName evidence="2">Uncharacterized protein</fullName>
    </submittedName>
</protein>
<reference evidence="2" key="1">
    <citation type="journal article" date="2014" name="Int. J. Syst. Evol. Microbiol.">
        <title>Complete genome sequence of Corynebacterium casei LMG S-19264T (=DSM 44701T), isolated from a smear-ripened cheese.</title>
        <authorList>
            <consortium name="US DOE Joint Genome Institute (JGI-PGF)"/>
            <person name="Walter F."/>
            <person name="Albersmeier A."/>
            <person name="Kalinowski J."/>
            <person name="Ruckert C."/>
        </authorList>
    </citation>
    <scope>NUCLEOTIDE SEQUENCE</scope>
    <source>
        <strain evidence="2">JCM 4637</strain>
    </source>
</reference>
<evidence type="ECO:0000313" key="3">
    <source>
        <dbReference type="Proteomes" id="UP000638353"/>
    </source>
</evidence>
<name>A0A918WW83_9ACTN</name>
<gene>
    <name evidence="2" type="ORF">GCM10010334_23070</name>
</gene>
<organism evidence="2 3">
    <name type="scientific">Streptomyces finlayi</name>
    <dbReference type="NCBI Taxonomy" id="67296"/>
    <lineage>
        <taxon>Bacteria</taxon>
        <taxon>Bacillati</taxon>
        <taxon>Actinomycetota</taxon>
        <taxon>Actinomycetes</taxon>
        <taxon>Kitasatosporales</taxon>
        <taxon>Streptomycetaceae</taxon>
        <taxon>Streptomyces</taxon>
    </lineage>
</organism>
<feature type="region of interest" description="Disordered" evidence="1">
    <location>
        <begin position="75"/>
        <end position="98"/>
    </location>
</feature>
<comment type="caution">
    <text evidence="2">The sequence shown here is derived from an EMBL/GenBank/DDBJ whole genome shotgun (WGS) entry which is preliminary data.</text>
</comment>
<proteinExistence type="predicted"/>
<evidence type="ECO:0000313" key="2">
    <source>
        <dbReference type="EMBL" id="GHC89689.1"/>
    </source>
</evidence>
<sequence>MAKTLLTGAALAVTAYTRVLGKKIDLASSEKTESEEITEAVPVGPGQAERQLAWMQWALPALTGGLVVLNALHGEQQRPSQQSGGPLRGAFARMRGEQ</sequence>
<evidence type="ECO:0000256" key="1">
    <source>
        <dbReference type="SAM" id="MobiDB-lite"/>
    </source>
</evidence>